<dbReference type="SUPFAM" id="SSF51338">
    <property type="entry name" value="Composite domain of metallo-dependent hydrolases"/>
    <property type="match status" value="1"/>
</dbReference>
<dbReference type="Pfam" id="PF01979">
    <property type="entry name" value="Amidohydro_1"/>
    <property type="match status" value="1"/>
</dbReference>
<protein>
    <submittedName>
        <fullName evidence="3">Amidohydrolase family protein</fullName>
    </submittedName>
</protein>
<feature type="domain" description="Amidohydrolase-related" evidence="2">
    <location>
        <begin position="210"/>
        <end position="401"/>
    </location>
</feature>
<dbReference type="InterPro" id="IPR004722">
    <property type="entry name" value="DHOase"/>
</dbReference>
<dbReference type="CDD" id="cd01317">
    <property type="entry name" value="DHOase_IIa"/>
    <property type="match status" value="1"/>
</dbReference>
<organism evidence="3 4">
    <name type="scientific">Skermanella cutis</name>
    <dbReference type="NCBI Taxonomy" id="2775420"/>
    <lineage>
        <taxon>Bacteria</taxon>
        <taxon>Pseudomonadati</taxon>
        <taxon>Pseudomonadota</taxon>
        <taxon>Alphaproteobacteria</taxon>
        <taxon>Rhodospirillales</taxon>
        <taxon>Azospirillaceae</taxon>
        <taxon>Skermanella</taxon>
    </lineage>
</organism>
<dbReference type="PANTHER" id="PTHR43668:SF2">
    <property type="entry name" value="ALLANTOINASE"/>
    <property type="match status" value="1"/>
</dbReference>
<dbReference type="Gene3D" id="3.20.20.140">
    <property type="entry name" value="Metal-dependent hydrolases"/>
    <property type="match status" value="1"/>
</dbReference>
<proteinExistence type="predicted"/>
<dbReference type="InterPro" id="IPR006680">
    <property type="entry name" value="Amidohydro-rel"/>
</dbReference>
<name>A0ABX7BCV4_9PROT</name>
<evidence type="ECO:0000313" key="3">
    <source>
        <dbReference type="EMBL" id="QQP92216.1"/>
    </source>
</evidence>
<dbReference type="SUPFAM" id="SSF51556">
    <property type="entry name" value="Metallo-dependent hydrolases"/>
    <property type="match status" value="1"/>
</dbReference>
<evidence type="ECO:0000313" key="4">
    <source>
        <dbReference type="Proteomes" id="UP000595197"/>
    </source>
</evidence>
<evidence type="ECO:0000259" key="2">
    <source>
        <dbReference type="Pfam" id="PF01979"/>
    </source>
</evidence>
<dbReference type="InterPro" id="IPR011059">
    <property type="entry name" value="Metal-dep_hydrolase_composite"/>
</dbReference>
<reference evidence="3" key="1">
    <citation type="submission" date="2021-02" db="EMBL/GenBank/DDBJ databases">
        <title>Skermanella TT6 skin isolate.</title>
        <authorList>
            <person name="Lee K."/>
            <person name="Ganzorig M."/>
        </authorList>
    </citation>
    <scope>NUCLEOTIDE SEQUENCE</scope>
    <source>
        <strain evidence="3">TT6</strain>
    </source>
</reference>
<dbReference type="RefSeq" id="WP_201080901.1">
    <property type="nucleotide sequence ID" value="NZ_CP067420.1"/>
</dbReference>
<accession>A0ABX7BCV4</accession>
<dbReference type="EMBL" id="CP067420">
    <property type="protein sequence ID" value="QQP92216.1"/>
    <property type="molecule type" value="Genomic_DNA"/>
</dbReference>
<dbReference type="InterPro" id="IPR032466">
    <property type="entry name" value="Metal_Hydrolase"/>
</dbReference>
<gene>
    <name evidence="3" type="ORF">IGS68_13895</name>
</gene>
<evidence type="ECO:0000256" key="1">
    <source>
        <dbReference type="ARBA" id="ARBA00022975"/>
    </source>
</evidence>
<sequence length="407" mass="42464">MAPRMAYRNARLLDPATGLDAMGTLLTEGGTIADFGPGLFADGVPDGIGVTDLGGQCLAPGLIDMRVTAGGREEATPEAAAAGGVTAMVCLPPGADETASPVRVYRYGRASDGARGLAEMALAARSGALAFTDGEAAIADAAVMLRVLRYAGALGRPVVQHPEEPSLADGGQMNAGEVATRMGLPGIPAQAEVILIERDLRLVELTGTRYHAAHVSTGAAVEVIRDAKRRGLPVTCDTAPAYFALTETDVIGYRTAAKLSPPLRGEMDRRAIVEGLADGTIDAVVSDHRPQPADRKDVPFADAACGIVGLETLLPLVLELVHNGKLPLSRALAALTCNPADLLGLPLGRLAQGRAADLTVFDPDRLWRVDVARFRSRSRNSPFDRRPVTGRATRTVVGGATVFNLDA</sequence>
<keyword evidence="1" id="KW-0665">Pyrimidine biosynthesis</keyword>
<dbReference type="Proteomes" id="UP000595197">
    <property type="component" value="Chromosome"/>
</dbReference>
<dbReference type="PANTHER" id="PTHR43668">
    <property type="entry name" value="ALLANTOINASE"/>
    <property type="match status" value="1"/>
</dbReference>
<keyword evidence="4" id="KW-1185">Reference proteome</keyword>
<dbReference type="InterPro" id="IPR050138">
    <property type="entry name" value="DHOase/Allantoinase_Hydrolase"/>
</dbReference>